<evidence type="ECO:0000313" key="5">
    <source>
        <dbReference type="EMBL" id="UUY05067.1"/>
    </source>
</evidence>
<dbReference type="RefSeq" id="WP_353865536.1">
    <property type="nucleotide sequence ID" value="NZ_CP088295.1"/>
</dbReference>
<gene>
    <name evidence="5" type="ORF">LRS13_05935</name>
</gene>
<keyword evidence="2" id="KW-0378">Hydrolase</keyword>
<dbReference type="SUPFAM" id="SSF53474">
    <property type="entry name" value="alpha/beta-Hydrolases"/>
    <property type="match status" value="1"/>
</dbReference>
<dbReference type="PANTHER" id="PTHR22946">
    <property type="entry name" value="DIENELACTONE HYDROLASE DOMAIN-CONTAINING PROTEIN-RELATED"/>
    <property type="match status" value="1"/>
</dbReference>
<dbReference type="Proteomes" id="UP001058860">
    <property type="component" value="Chromosome"/>
</dbReference>
<evidence type="ECO:0000256" key="1">
    <source>
        <dbReference type="ARBA" id="ARBA00008645"/>
    </source>
</evidence>
<reference evidence="6" key="1">
    <citation type="submission" date="2021-11" db="EMBL/GenBank/DDBJ databases">
        <title>Cultivation dependent microbiological survey of springs from the worlds oldest radium mine currently devoted to the extraction of radon-saturated water.</title>
        <authorList>
            <person name="Kapinusova G."/>
            <person name="Smrhova T."/>
            <person name="Strejcek M."/>
            <person name="Suman J."/>
            <person name="Jani K."/>
            <person name="Pajer P."/>
            <person name="Uhlik O."/>
        </authorList>
    </citation>
    <scope>NUCLEOTIDE SEQUENCE [LARGE SCALE GENOMIC DNA]</scope>
    <source>
        <strain evidence="6">J379</strain>
    </source>
</reference>
<dbReference type="InterPro" id="IPR013736">
    <property type="entry name" value="Xaa-Pro_dipept_C"/>
</dbReference>
<dbReference type="EMBL" id="CP088295">
    <property type="protein sequence ID" value="UUY05067.1"/>
    <property type="molecule type" value="Genomic_DNA"/>
</dbReference>
<dbReference type="InterPro" id="IPR008979">
    <property type="entry name" value="Galactose-bd-like_sf"/>
</dbReference>
<dbReference type="InterPro" id="IPR001375">
    <property type="entry name" value="Peptidase_S9_cat"/>
</dbReference>
<keyword evidence="6" id="KW-1185">Reference proteome</keyword>
<evidence type="ECO:0000259" key="4">
    <source>
        <dbReference type="SMART" id="SM00939"/>
    </source>
</evidence>
<comment type="similarity">
    <text evidence="1">Belongs to the AB hydrolase superfamily.</text>
</comment>
<organism evidence="5 6">
    <name type="scientific">Svornostia abyssi</name>
    <dbReference type="NCBI Taxonomy" id="2898438"/>
    <lineage>
        <taxon>Bacteria</taxon>
        <taxon>Bacillati</taxon>
        <taxon>Actinomycetota</taxon>
        <taxon>Thermoleophilia</taxon>
        <taxon>Solirubrobacterales</taxon>
        <taxon>Baekduiaceae</taxon>
        <taxon>Svornostia</taxon>
    </lineage>
</organism>
<dbReference type="Pfam" id="PF00326">
    <property type="entry name" value="Peptidase_S9"/>
    <property type="match status" value="1"/>
</dbReference>
<sequence>MLADRVPSWDGTPIDADVHLPPTGDGPWPTVVWLHGFGDGKEVVEVQAAGYAARGYAALSLSARGFARSCGEPASRTPDCARGWMHIADQRFEVRDVQHLLGLLADQGITIPDRIGATGSSYAGIQALQLGFLKDRIRLPDGSFAPWRSPAGKAMRVAGVAPQLAWSDMVAAVYPNGDFGQATTRTSTATRRRPGFRLQSFYDLIRNGAQFLNLLPSPGADPTIEFQRWLALTGDDLTTPAGRTALDELYEYRSALAIPGTPAPLMLVQGWTDNATPAAHALVVYRTLRARDPDAKVWMTLADFGHWRAMNKRRTNLNVGDRNIAFFDHFLRGRRDFFPPGQVTVYRSDCTRKRSDGPAIRAASFNALIRSTVSVADRGPAGTVTSEGGLASVAKRVDPVTSRLHCPTIPARSEPNTASLDLTVTRPFTYLGQGVIRARVRGTGGPRAQVVARLWHIERGRQRLLDRSVTRIDLPRRGAVRIELNGNAVRLRRGEHVRLQLLGRDAPTYEAPDQRFRIAVSDLELELPARERPGTGALAVRRPG</sequence>
<evidence type="ECO:0000256" key="3">
    <source>
        <dbReference type="SAM" id="MobiDB-lite"/>
    </source>
</evidence>
<proteinExistence type="inferred from homology"/>
<dbReference type="SUPFAM" id="SSF49785">
    <property type="entry name" value="Galactose-binding domain-like"/>
    <property type="match status" value="1"/>
</dbReference>
<evidence type="ECO:0000256" key="2">
    <source>
        <dbReference type="ARBA" id="ARBA00022801"/>
    </source>
</evidence>
<dbReference type="PANTHER" id="PTHR22946:SF9">
    <property type="entry name" value="POLYKETIDE TRANSFERASE AF380"/>
    <property type="match status" value="1"/>
</dbReference>
<feature type="domain" description="Xaa-Pro dipeptidyl-peptidase C-terminal" evidence="4">
    <location>
        <begin position="324"/>
        <end position="533"/>
    </location>
</feature>
<protein>
    <submittedName>
        <fullName evidence="5">Prolyl oligopeptidase family serine peptidase</fullName>
    </submittedName>
</protein>
<feature type="region of interest" description="Disordered" evidence="3">
    <location>
        <begin position="1"/>
        <end position="22"/>
    </location>
</feature>
<evidence type="ECO:0000313" key="6">
    <source>
        <dbReference type="Proteomes" id="UP001058860"/>
    </source>
</evidence>
<dbReference type="SMART" id="SM00939">
    <property type="entry name" value="PepX_C"/>
    <property type="match status" value="1"/>
</dbReference>
<dbReference type="InterPro" id="IPR029058">
    <property type="entry name" value="AB_hydrolase_fold"/>
</dbReference>
<dbReference type="InterPro" id="IPR050261">
    <property type="entry name" value="FrsA_esterase"/>
</dbReference>
<dbReference type="Pfam" id="PF02129">
    <property type="entry name" value="Peptidase_S15"/>
    <property type="match status" value="1"/>
</dbReference>
<name>A0ABY5PKH1_9ACTN</name>
<dbReference type="InterPro" id="IPR000383">
    <property type="entry name" value="Xaa-Pro-like_dom"/>
</dbReference>
<dbReference type="Gene3D" id="3.40.50.1820">
    <property type="entry name" value="alpha/beta hydrolase"/>
    <property type="match status" value="1"/>
</dbReference>
<accession>A0ABY5PKH1</accession>